<accession>A0ABR8HD25</accession>
<gene>
    <name evidence="1" type="ORF">H6G94_20120</name>
</gene>
<dbReference type="Pfam" id="PF13671">
    <property type="entry name" value="AAA_33"/>
    <property type="match status" value="1"/>
</dbReference>
<protein>
    <submittedName>
        <fullName evidence="1">ATP-binding protein</fullName>
    </submittedName>
</protein>
<dbReference type="InterPro" id="IPR027417">
    <property type="entry name" value="P-loop_NTPase"/>
</dbReference>
<dbReference type="PIRSF" id="PIRSF037081">
    <property type="entry name" value="P-loop_All4644_prd"/>
    <property type="match status" value="1"/>
</dbReference>
<dbReference type="InterPro" id="IPR017101">
    <property type="entry name" value="P-loop_ATP/GTP-bd_All4644_prd"/>
</dbReference>
<dbReference type="Gene3D" id="3.40.50.300">
    <property type="entry name" value="P-loop containing nucleotide triphosphate hydrolases"/>
    <property type="match status" value="1"/>
</dbReference>
<keyword evidence="1" id="KW-0067">ATP-binding</keyword>
<proteinExistence type="predicted"/>
<dbReference type="RefSeq" id="WP_190950799.1">
    <property type="nucleotide sequence ID" value="NZ_JACJTC010000014.1"/>
</dbReference>
<reference evidence="1 2" key="1">
    <citation type="journal article" date="2020" name="ISME J.">
        <title>Comparative genomics reveals insights into cyanobacterial evolution and habitat adaptation.</title>
        <authorList>
            <person name="Chen M.Y."/>
            <person name="Teng W.K."/>
            <person name="Zhao L."/>
            <person name="Hu C.X."/>
            <person name="Zhou Y.K."/>
            <person name="Han B.P."/>
            <person name="Song L.R."/>
            <person name="Shu W.S."/>
        </authorList>
    </citation>
    <scope>NUCLEOTIDE SEQUENCE [LARGE SCALE GENOMIC DNA]</scope>
    <source>
        <strain evidence="1 2">FACHB-252</strain>
    </source>
</reference>
<keyword evidence="2" id="KW-1185">Reference proteome</keyword>
<organism evidence="1 2">
    <name type="scientific">Nostoc punctiforme FACHB-252</name>
    <dbReference type="NCBI Taxonomy" id="1357509"/>
    <lineage>
        <taxon>Bacteria</taxon>
        <taxon>Bacillati</taxon>
        <taxon>Cyanobacteriota</taxon>
        <taxon>Cyanophyceae</taxon>
        <taxon>Nostocales</taxon>
        <taxon>Nostocaceae</taxon>
        <taxon>Nostoc</taxon>
    </lineage>
</organism>
<dbReference type="SUPFAM" id="SSF52540">
    <property type="entry name" value="P-loop containing nucleoside triphosphate hydrolases"/>
    <property type="match status" value="1"/>
</dbReference>
<dbReference type="GO" id="GO:0005524">
    <property type="term" value="F:ATP binding"/>
    <property type="evidence" value="ECO:0007669"/>
    <property type="project" value="UniProtKB-KW"/>
</dbReference>
<dbReference type="Proteomes" id="UP000606396">
    <property type="component" value="Unassembled WGS sequence"/>
</dbReference>
<comment type="caution">
    <text evidence="1">The sequence shown here is derived from an EMBL/GenBank/DDBJ whole genome shotgun (WGS) entry which is preliminary data.</text>
</comment>
<evidence type="ECO:0000313" key="2">
    <source>
        <dbReference type="Proteomes" id="UP000606396"/>
    </source>
</evidence>
<dbReference type="EMBL" id="JACJTC010000014">
    <property type="protein sequence ID" value="MBD2613554.1"/>
    <property type="molecule type" value="Genomic_DNA"/>
</dbReference>
<keyword evidence="1" id="KW-0547">Nucleotide-binding</keyword>
<evidence type="ECO:0000313" key="1">
    <source>
        <dbReference type="EMBL" id="MBD2613554.1"/>
    </source>
</evidence>
<sequence length="174" mass="20308">MKTLYLLCGLAFSGKSTLAKTMVDYLNCAYVSLDDINKDRGLGFGGDGIPVEEWENTHQIAIGILDNLMQLEQDIILDDTNCFRWLRDRFTEVAKRHNYGTKVIYLDVPLEEIYIRMQMNEQTKKRQGIKKEIFAELIQNFQPPEVDENILLFNNEYTIKDWLETQLDSTFNNL</sequence>
<name>A0ABR8HD25_NOSPU</name>